<organism evidence="4">
    <name type="scientific">Dolosigranulum savutiense</name>
    <dbReference type="NCBI Taxonomy" id="3110288"/>
    <lineage>
        <taxon>Bacteria</taxon>
        <taxon>Bacillati</taxon>
        <taxon>Bacillota</taxon>
        <taxon>Bacilli</taxon>
        <taxon>Lactobacillales</taxon>
        <taxon>Carnobacteriaceae</taxon>
        <taxon>Dolosigranulum</taxon>
    </lineage>
</organism>
<dbReference type="GO" id="GO:0002161">
    <property type="term" value="F:aminoacyl-tRNA deacylase activity"/>
    <property type="evidence" value="ECO:0007669"/>
    <property type="project" value="InterPro"/>
</dbReference>
<feature type="domain" description="YbaK/aminoacyl-tRNA synthetase-associated" evidence="3">
    <location>
        <begin position="23"/>
        <end position="126"/>
    </location>
</feature>
<comment type="similarity">
    <text evidence="1">Belongs to the PRORSD1 family.</text>
</comment>
<dbReference type="SUPFAM" id="SSF55826">
    <property type="entry name" value="YbaK/ProRS associated domain"/>
    <property type="match status" value="1"/>
</dbReference>
<reference evidence="4" key="1">
    <citation type="submission" date="2023-12" db="EMBL/GenBank/DDBJ databases">
        <title>Dolosigranulum savutii sp. nov. isolated from human upper respiratory samples collected in Botswana.</title>
        <authorList>
            <person name="Kelly M.S."/>
        </authorList>
    </citation>
    <scope>NUCLEOTIDE SEQUENCE</scope>
    <source>
        <strain evidence="4">MSK433</strain>
    </source>
</reference>
<dbReference type="Pfam" id="PF04073">
    <property type="entry name" value="tRNA_edit"/>
    <property type="match status" value="1"/>
</dbReference>
<dbReference type="PANTHER" id="PTHR31423:SF3">
    <property type="entry name" value="PROLYL-TRNA SYNTHETASE ASSOCIATED DOMAIN-CONTAINING PROTEIN 1-RELATED"/>
    <property type="match status" value="1"/>
</dbReference>
<sequence length="144" mass="16527">MDPYQPVADKLHALNIDFQLVEHEPALTTEQADQFIEGIPGVRTKTMFLTDKKKRRFYLVIMDDSQRLDMDRFQEITGESKIKLGSEDSLQEKMGLPFGVVSPFGLLNNEDRDIQISFYQAIMDKATILHHKENRLGVSSVIIE</sequence>
<gene>
    <name evidence="4" type="ORF">VUQ08_01530</name>
</gene>
<dbReference type="RefSeq" id="WP_347300631.1">
    <property type="nucleotide sequence ID" value="NZ_CP142433.1"/>
</dbReference>
<evidence type="ECO:0000256" key="1">
    <source>
        <dbReference type="ARBA" id="ARBA00010201"/>
    </source>
</evidence>
<evidence type="ECO:0000313" key="4">
    <source>
        <dbReference type="EMBL" id="XBC46321.1"/>
    </source>
</evidence>
<dbReference type="InterPro" id="IPR036754">
    <property type="entry name" value="YbaK/aa-tRNA-synt-asso_dom_sf"/>
</dbReference>
<dbReference type="InterPro" id="IPR007214">
    <property type="entry name" value="YbaK/aa-tRNA-synth-assoc-dom"/>
</dbReference>
<accession>A0AB74TJ33</accession>
<keyword evidence="2" id="KW-0648">Protein biosynthesis</keyword>
<dbReference type="InterPro" id="IPR040285">
    <property type="entry name" value="ProX/PRXD1"/>
</dbReference>
<dbReference type="PANTHER" id="PTHR31423">
    <property type="entry name" value="YBAK DOMAIN-CONTAINING PROTEIN"/>
    <property type="match status" value="1"/>
</dbReference>
<evidence type="ECO:0000259" key="3">
    <source>
        <dbReference type="Pfam" id="PF04073"/>
    </source>
</evidence>
<proteinExistence type="inferred from homology"/>
<evidence type="ECO:0000256" key="2">
    <source>
        <dbReference type="ARBA" id="ARBA00022917"/>
    </source>
</evidence>
<dbReference type="EMBL" id="CP142433">
    <property type="protein sequence ID" value="XBC46321.1"/>
    <property type="molecule type" value="Genomic_DNA"/>
</dbReference>
<dbReference type="Gene3D" id="3.90.960.10">
    <property type="entry name" value="YbaK/aminoacyl-tRNA synthetase-associated domain"/>
    <property type="match status" value="1"/>
</dbReference>
<dbReference type="AlphaFoldDB" id="A0AB74TJ33"/>
<name>A0AB74TJ33_9LACT</name>
<dbReference type="GO" id="GO:0006412">
    <property type="term" value="P:translation"/>
    <property type="evidence" value="ECO:0007669"/>
    <property type="project" value="UniProtKB-KW"/>
</dbReference>
<protein>
    <submittedName>
        <fullName evidence="4">YbaK/EbsC family protein</fullName>
    </submittedName>
</protein>